<gene>
    <name evidence="1" type="ORF">F4820DRAFT_414629</name>
</gene>
<accession>A0ACB9Z796</accession>
<organism evidence="1 2">
    <name type="scientific">Hypoxylon rubiginosum</name>
    <dbReference type="NCBI Taxonomy" id="110542"/>
    <lineage>
        <taxon>Eukaryota</taxon>
        <taxon>Fungi</taxon>
        <taxon>Dikarya</taxon>
        <taxon>Ascomycota</taxon>
        <taxon>Pezizomycotina</taxon>
        <taxon>Sordariomycetes</taxon>
        <taxon>Xylariomycetidae</taxon>
        <taxon>Xylariales</taxon>
        <taxon>Hypoxylaceae</taxon>
        <taxon>Hypoxylon</taxon>
    </lineage>
</organism>
<sequence length="615" mass="64787">MKTIATPLRWFATTLLVAATVSAQSIAQINGDKFLSPFNGQTVSNVTGIVTAKGPDGIWLRSVKPSCDKRVSNGLYVYGSALASNASVSIGDVVVLGGKVSEYRSSKDYIYMTELGSPKITAILEHGRDVEPLVIGKGTLSPPTSQYSGLDNGDVFAVPNNQSLLSVANPQLEPELYGLDFWESLMGELVTIENPRAIGRPNQYGDTWVVGDWTTTGDNGRTGLTVSAGDGNPEGIIIGSPLDGSDNPTDTKLGDRLETITGVVFQAFGFYRILPLTNLTVAESLAPPLPPPTSLTSAGTCAGVTVGGYNVENFYAGDTAHVQAVASHIVEYMRSPDLLAVQEIQDDNGETDDGSVGSEATLTALADAIRALGGASYNYTYISPVNDESGGAPGGNIRVAYLYRPEVLRLRAGASPGDATTANEVLPGPELKLNPGYVDPANAAWTNSRKPLAAAWELADGSGERPLFTVNVHWGSKGGSSSLHGDARPPVNGGVEDRQAQAEVTASFVASILAEDASAYVVTIGDFNEFAFARPIADFAALSGLQDLDAAAGIPAAERYTYLYDMNSQELDHVFVSPALAAATEGFEHLHVNTWVPYDDATSDHDPSVAKFDIC</sequence>
<comment type="caution">
    <text evidence="1">The sequence shown here is derived from an EMBL/GenBank/DDBJ whole genome shotgun (WGS) entry which is preliminary data.</text>
</comment>
<evidence type="ECO:0000313" key="2">
    <source>
        <dbReference type="Proteomes" id="UP001497700"/>
    </source>
</evidence>
<keyword evidence="2" id="KW-1185">Reference proteome</keyword>
<reference evidence="1 2" key="1">
    <citation type="journal article" date="2022" name="New Phytol.">
        <title>Ecological generalism drives hyperdiversity of secondary metabolite gene clusters in xylarialean endophytes.</title>
        <authorList>
            <person name="Franco M.E.E."/>
            <person name="Wisecaver J.H."/>
            <person name="Arnold A.E."/>
            <person name="Ju Y.M."/>
            <person name="Slot J.C."/>
            <person name="Ahrendt S."/>
            <person name="Moore L.P."/>
            <person name="Eastman K.E."/>
            <person name="Scott K."/>
            <person name="Konkel Z."/>
            <person name="Mondo S.J."/>
            <person name="Kuo A."/>
            <person name="Hayes R.D."/>
            <person name="Haridas S."/>
            <person name="Andreopoulos B."/>
            <person name="Riley R."/>
            <person name="LaButti K."/>
            <person name="Pangilinan J."/>
            <person name="Lipzen A."/>
            <person name="Amirebrahimi M."/>
            <person name="Yan J."/>
            <person name="Adam C."/>
            <person name="Keymanesh K."/>
            <person name="Ng V."/>
            <person name="Louie K."/>
            <person name="Northen T."/>
            <person name="Drula E."/>
            <person name="Henrissat B."/>
            <person name="Hsieh H.M."/>
            <person name="Youens-Clark K."/>
            <person name="Lutzoni F."/>
            <person name="Miadlikowska J."/>
            <person name="Eastwood D.C."/>
            <person name="Hamelin R.C."/>
            <person name="Grigoriev I.V."/>
            <person name="U'Ren J.M."/>
        </authorList>
    </citation>
    <scope>NUCLEOTIDE SEQUENCE [LARGE SCALE GENOMIC DNA]</scope>
    <source>
        <strain evidence="1 2">CBS 119005</strain>
    </source>
</reference>
<name>A0ACB9Z796_9PEZI</name>
<evidence type="ECO:0000313" key="1">
    <source>
        <dbReference type="EMBL" id="KAI4867182.1"/>
    </source>
</evidence>
<dbReference type="Proteomes" id="UP001497700">
    <property type="component" value="Unassembled WGS sequence"/>
</dbReference>
<dbReference type="EMBL" id="MU393450">
    <property type="protein sequence ID" value="KAI4867182.1"/>
    <property type="molecule type" value="Genomic_DNA"/>
</dbReference>
<protein>
    <submittedName>
        <fullName evidence="1">DNase I-like protein</fullName>
    </submittedName>
</protein>
<proteinExistence type="predicted"/>